<evidence type="ECO:0000313" key="3">
    <source>
        <dbReference type="EMBL" id="MCG2668453.1"/>
    </source>
</evidence>
<dbReference type="RefSeq" id="WP_237866128.1">
    <property type="nucleotide sequence ID" value="NZ_JAKLTY010000011.1"/>
</dbReference>
<evidence type="ECO:0000313" key="5">
    <source>
        <dbReference type="Proteomes" id="UP001139054"/>
    </source>
</evidence>
<keyword evidence="4" id="KW-1185">Reference proteome</keyword>
<gene>
    <name evidence="3" type="ORF">L6637_15955</name>
    <name evidence="2" type="ORF">L6654_18915</name>
</gene>
<protein>
    <submittedName>
        <fullName evidence="2">Uncharacterized protein</fullName>
    </submittedName>
</protein>
<accession>A0A9X1U862</accession>
<dbReference type="EMBL" id="JAKLUA010000004">
    <property type="protein sequence ID" value="MCG2668453.1"/>
    <property type="molecule type" value="Genomic_DNA"/>
</dbReference>
<sequence>MERRRSKQVANLETRLATEAKRLREEAKALEPGAIRDEMLRKARQCETGSHMSDWLRSPGLRAPE</sequence>
<proteinExistence type="predicted"/>
<dbReference type="Proteomes" id="UP001139054">
    <property type="component" value="Unassembled WGS sequence"/>
</dbReference>
<feature type="region of interest" description="Disordered" evidence="1">
    <location>
        <begin position="45"/>
        <end position="65"/>
    </location>
</feature>
<dbReference type="EMBL" id="JAKLTY010000011">
    <property type="protein sequence ID" value="MCG2628710.1"/>
    <property type="molecule type" value="Genomic_DNA"/>
</dbReference>
<dbReference type="AlphaFoldDB" id="A0A9X1U862"/>
<organism evidence="2 5">
    <name type="scientific">Bradyrhizobium zhengyangense</name>
    <dbReference type="NCBI Taxonomy" id="2911009"/>
    <lineage>
        <taxon>Bacteria</taxon>
        <taxon>Pseudomonadati</taxon>
        <taxon>Pseudomonadota</taxon>
        <taxon>Alphaproteobacteria</taxon>
        <taxon>Hyphomicrobiales</taxon>
        <taxon>Nitrobacteraceae</taxon>
        <taxon>Bradyrhizobium</taxon>
    </lineage>
</organism>
<reference evidence="2" key="1">
    <citation type="submission" date="2022-01" db="EMBL/GenBank/DDBJ databases">
        <title>Genome sequnece data of strain Bradyrhizobium sp. nov.</title>
        <authorList>
            <person name="Zhang J."/>
        </authorList>
    </citation>
    <scope>NUCLEOTIDE SEQUENCE</scope>
    <source>
        <strain evidence="3">WYCCWR 12774</strain>
        <strain evidence="2">WYCCWR 13023</strain>
    </source>
</reference>
<evidence type="ECO:0000313" key="4">
    <source>
        <dbReference type="Proteomes" id="UP001139012"/>
    </source>
</evidence>
<evidence type="ECO:0000313" key="2">
    <source>
        <dbReference type="EMBL" id="MCG2628710.1"/>
    </source>
</evidence>
<comment type="caution">
    <text evidence="2">The sequence shown here is derived from an EMBL/GenBank/DDBJ whole genome shotgun (WGS) entry which is preliminary data.</text>
</comment>
<dbReference type="Proteomes" id="UP001139012">
    <property type="component" value="Unassembled WGS sequence"/>
</dbReference>
<evidence type="ECO:0000256" key="1">
    <source>
        <dbReference type="SAM" id="MobiDB-lite"/>
    </source>
</evidence>
<name>A0A9X1U862_9BRAD</name>